<dbReference type="EMBL" id="CADCUJ010000048">
    <property type="protein sequence ID" value="CAA9344818.1"/>
    <property type="molecule type" value="Genomic_DNA"/>
</dbReference>
<dbReference type="InterPro" id="IPR050134">
    <property type="entry name" value="NAD-dep_sirtuin_deacylases"/>
</dbReference>
<dbReference type="InterPro" id="IPR026591">
    <property type="entry name" value="Sirtuin_cat_small_dom_sf"/>
</dbReference>
<dbReference type="Gene3D" id="3.40.50.1220">
    <property type="entry name" value="TPP-binding domain"/>
    <property type="match status" value="1"/>
</dbReference>
<dbReference type="GO" id="GO:0070403">
    <property type="term" value="F:NAD+ binding"/>
    <property type="evidence" value="ECO:0007669"/>
    <property type="project" value="InterPro"/>
</dbReference>
<accession>A0A6J4LXS9</accession>
<protein>
    <recommendedName>
        <fullName evidence="1">protein acetyllysine N-acetyltransferase</fullName>
        <ecNumber evidence="1">2.3.1.286</ecNumber>
    </recommendedName>
</protein>
<name>A0A6J4LXS9_9ACTN</name>
<dbReference type="GO" id="GO:0046872">
    <property type="term" value="F:metal ion binding"/>
    <property type="evidence" value="ECO:0007669"/>
    <property type="project" value="UniProtKB-KW"/>
</dbReference>
<feature type="binding site" evidence="4">
    <location>
        <position position="123"/>
    </location>
    <ligand>
        <name>Zn(2+)</name>
        <dbReference type="ChEBI" id="CHEBI:29105"/>
    </ligand>
</feature>
<evidence type="ECO:0000259" key="5">
    <source>
        <dbReference type="PROSITE" id="PS50305"/>
    </source>
</evidence>
<evidence type="ECO:0000256" key="1">
    <source>
        <dbReference type="ARBA" id="ARBA00012928"/>
    </source>
</evidence>
<feature type="domain" description="Deacetylase sirtuin-type" evidence="5">
    <location>
        <begin position="1"/>
        <end position="256"/>
    </location>
</feature>
<reference evidence="6" key="1">
    <citation type="submission" date="2020-02" db="EMBL/GenBank/DDBJ databases">
        <authorList>
            <person name="Meier V. D."/>
        </authorList>
    </citation>
    <scope>NUCLEOTIDE SEQUENCE</scope>
    <source>
        <strain evidence="6">AVDCRST_MAG72</strain>
    </source>
</reference>
<evidence type="ECO:0000313" key="6">
    <source>
        <dbReference type="EMBL" id="CAA9344818.1"/>
    </source>
</evidence>
<dbReference type="Gene3D" id="3.30.1600.10">
    <property type="entry name" value="SIR2/SIRT2 'Small Domain"/>
    <property type="match status" value="1"/>
</dbReference>
<dbReference type="InterPro" id="IPR026590">
    <property type="entry name" value="Ssirtuin_cat_dom"/>
</dbReference>
<feature type="binding site" evidence="4">
    <location>
        <position position="136"/>
    </location>
    <ligand>
        <name>Zn(2+)</name>
        <dbReference type="ChEBI" id="CHEBI:29105"/>
    </ligand>
</feature>
<evidence type="ECO:0000256" key="4">
    <source>
        <dbReference type="PROSITE-ProRule" id="PRU00236"/>
    </source>
</evidence>
<keyword evidence="4" id="KW-0479">Metal-binding</keyword>
<feature type="binding site" evidence="4">
    <location>
        <position position="158"/>
    </location>
    <ligand>
        <name>Zn(2+)</name>
        <dbReference type="ChEBI" id="CHEBI:29105"/>
    </ligand>
</feature>
<evidence type="ECO:0000256" key="2">
    <source>
        <dbReference type="ARBA" id="ARBA00022679"/>
    </source>
</evidence>
<keyword evidence="4" id="KW-0862">Zinc</keyword>
<proteinExistence type="predicted"/>
<dbReference type="InterPro" id="IPR029035">
    <property type="entry name" value="DHS-like_NAD/FAD-binding_dom"/>
</dbReference>
<evidence type="ECO:0000256" key="3">
    <source>
        <dbReference type="ARBA" id="ARBA00023027"/>
    </source>
</evidence>
<dbReference type="GO" id="GO:0017136">
    <property type="term" value="F:histone deacetylase activity, NAD-dependent"/>
    <property type="evidence" value="ECO:0007669"/>
    <property type="project" value="TreeGrafter"/>
</dbReference>
<dbReference type="PANTHER" id="PTHR11085">
    <property type="entry name" value="NAD-DEPENDENT PROTEIN DEACYLASE SIRTUIN-5, MITOCHONDRIAL-RELATED"/>
    <property type="match status" value="1"/>
</dbReference>
<dbReference type="PROSITE" id="PS50305">
    <property type="entry name" value="SIRTUIN"/>
    <property type="match status" value="1"/>
</dbReference>
<dbReference type="PANTHER" id="PTHR11085:SF4">
    <property type="entry name" value="NAD-DEPENDENT PROTEIN DEACYLASE"/>
    <property type="match status" value="1"/>
</dbReference>
<feature type="active site" description="Proton acceptor" evidence="4">
    <location>
        <position position="115"/>
    </location>
</feature>
<feature type="binding site" evidence="4">
    <location>
        <position position="161"/>
    </location>
    <ligand>
        <name>Zn(2+)</name>
        <dbReference type="ChEBI" id="CHEBI:29105"/>
    </ligand>
</feature>
<gene>
    <name evidence="6" type="ORF">AVDCRST_MAG72-1054</name>
</gene>
<dbReference type="SUPFAM" id="SSF52467">
    <property type="entry name" value="DHS-like NAD/FAD-binding domain"/>
    <property type="match status" value="1"/>
</dbReference>
<sequence length="256" mass="27111">MEELTALLHSSRRIVAFTGAGISTESGIPDFRSPGGVWTRYDPRDFTFDRYVASADVRERAWRMRREFSDAGYRPNAAHRALARLEEAGRLRGVVTQNIDGLHQLAGSSRVVEIHGTAREVMCIGAAPRAGMPAGCGFTAAHEWAIARVDDGDPDPSCPDCGGLVKSSTVSFGQVLAPDVLEDASLLAESADLMVAVGSSLVVRPAADLPLAAVQNGSRLVIVNDEPTPLDDAADLVLRGRAGEVLGPAVEELLGP</sequence>
<keyword evidence="2" id="KW-0808">Transferase</keyword>
<dbReference type="AlphaFoldDB" id="A0A6J4LXS9"/>
<keyword evidence="3" id="KW-0520">NAD</keyword>
<dbReference type="EC" id="2.3.1.286" evidence="1"/>
<dbReference type="InterPro" id="IPR003000">
    <property type="entry name" value="Sirtuin"/>
</dbReference>
<dbReference type="Pfam" id="PF02146">
    <property type="entry name" value="SIR2"/>
    <property type="match status" value="1"/>
</dbReference>
<organism evidence="6">
    <name type="scientific">uncultured Nocardioidaceae bacterium</name>
    <dbReference type="NCBI Taxonomy" id="253824"/>
    <lineage>
        <taxon>Bacteria</taxon>
        <taxon>Bacillati</taxon>
        <taxon>Actinomycetota</taxon>
        <taxon>Actinomycetes</taxon>
        <taxon>Propionibacteriales</taxon>
        <taxon>Nocardioidaceae</taxon>
        <taxon>environmental samples</taxon>
    </lineage>
</organism>
<dbReference type="CDD" id="cd01407">
    <property type="entry name" value="SIR2-fam"/>
    <property type="match status" value="1"/>
</dbReference>